<dbReference type="GO" id="GO:0047444">
    <property type="term" value="F:N-acylneuraminate-9-phosphate synthase activity"/>
    <property type="evidence" value="ECO:0007669"/>
    <property type="project" value="TreeGrafter"/>
</dbReference>
<feature type="domain" description="AFP-like" evidence="1">
    <location>
        <begin position="313"/>
        <end position="367"/>
    </location>
</feature>
<dbReference type="Gene3D" id="3.20.20.70">
    <property type="entry name" value="Aldolase class I"/>
    <property type="match status" value="1"/>
</dbReference>
<gene>
    <name evidence="2" type="primary">legI</name>
    <name evidence="2" type="ORF">IMCC3135_22685</name>
</gene>
<dbReference type="EC" id="2.5.1.101" evidence="2"/>
<dbReference type="PANTHER" id="PTHR42966:SF1">
    <property type="entry name" value="SIALIC ACID SYNTHASE"/>
    <property type="match status" value="1"/>
</dbReference>
<dbReference type="SUPFAM" id="SSF51269">
    <property type="entry name" value="AFP III-like domain"/>
    <property type="match status" value="1"/>
</dbReference>
<keyword evidence="2" id="KW-0808">Transferase</keyword>
<keyword evidence="3" id="KW-1185">Reference proteome</keyword>
<dbReference type="InterPro" id="IPR006190">
    <property type="entry name" value="SAF_AFP_Neu5Ac"/>
</dbReference>
<dbReference type="NCBIfam" id="TIGR03569">
    <property type="entry name" value="NeuB_NnaB"/>
    <property type="match status" value="1"/>
</dbReference>
<dbReference type="Pfam" id="PF03102">
    <property type="entry name" value="NeuB"/>
    <property type="match status" value="1"/>
</dbReference>
<evidence type="ECO:0000313" key="3">
    <source>
        <dbReference type="Proteomes" id="UP000250079"/>
    </source>
</evidence>
<evidence type="ECO:0000313" key="2">
    <source>
        <dbReference type="EMBL" id="ASJ74607.1"/>
    </source>
</evidence>
<dbReference type="InterPro" id="IPR020007">
    <property type="entry name" value="NeuB/NeuA"/>
</dbReference>
<dbReference type="RefSeq" id="WP_236994637.1">
    <property type="nucleotide sequence ID" value="NZ_CP018632.1"/>
</dbReference>
<proteinExistence type="predicted"/>
<dbReference type="EMBL" id="CP018632">
    <property type="protein sequence ID" value="ASJ74607.1"/>
    <property type="molecule type" value="Genomic_DNA"/>
</dbReference>
<accession>A0A2Z2P256</accession>
<dbReference type="InterPro" id="IPR051690">
    <property type="entry name" value="PseI-like"/>
</dbReference>
<dbReference type="InterPro" id="IPR036732">
    <property type="entry name" value="AFP_Neu5c_C_sf"/>
</dbReference>
<dbReference type="Gene3D" id="3.90.1210.10">
    <property type="entry name" value="Antifreeze-like/N-acetylneuraminic acid synthase C-terminal domain"/>
    <property type="match status" value="1"/>
</dbReference>
<name>A0A2Z2P256_9GAMM</name>
<dbReference type="AlphaFoldDB" id="A0A2Z2P256"/>
<dbReference type="InterPro" id="IPR013132">
    <property type="entry name" value="PseI/NeuA/B-like_N"/>
</dbReference>
<dbReference type="InterPro" id="IPR057736">
    <property type="entry name" value="SAF_PseI/NeuA/NeuB"/>
</dbReference>
<dbReference type="InterPro" id="IPR013785">
    <property type="entry name" value="Aldolase_TIM"/>
</dbReference>
<protein>
    <submittedName>
        <fullName evidence="2">N,N'-diacetyllegionaminic acid synthase</fullName>
        <ecNumber evidence="2">2.5.1.101</ecNumber>
    </submittedName>
</protein>
<organism evidence="2 3">
    <name type="scientific">Granulosicoccus antarcticus IMCC3135</name>
    <dbReference type="NCBI Taxonomy" id="1192854"/>
    <lineage>
        <taxon>Bacteria</taxon>
        <taxon>Pseudomonadati</taxon>
        <taxon>Pseudomonadota</taxon>
        <taxon>Gammaproteobacteria</taxon>
        <taxon>Chromatiales</taxon>
        <taxon>Granulosicoccaceae</taxon>
        <taxon>Granulosicoccus</taxon>
    </lineage>
</organism>
<reference evidence="2 3" key="1">
    <citation type="submission" date="2016-12" db="EMBL/GenBank/DDBJ databases">
        <authorList>
            <person name="Song W.-J."/>
            <person name="Kurnit D.M."/>
        </authorList>
    </citation>
    <scope>NUCLEOTIDE SEQUENCE [LARGE SCALE GENOMIC DNA]</scope>
    <source>
        <strain evidence="2 3">IMCC3135</strain>
    </source>
</reference>
<dbReference type="SUPFAM" id="SSF51569">
    <property type="entry name" value="Aldolase"/>
    <property type="match status" value="1"/>
</dbReference>
<dbReference type="Proteomes" id="UP000250079">
    <property type="component" value="Chromosome"/>
</dbReference>
<dbReference type="KEGG" id="gai:IMCC3135_22685"/>
<sequence length="367" mass="40552">MEYKVKIIGEAGVNHNGDESVAMELIDTAKQCDVDVIKFQLFSSTKLVTYSAPKARYQNSLGSEEPSQYEMLKKLELSSASHSRLRTYCDEVGIDYLSTAFDEDNLMFLVKELGVRFLKIPSGDLTNAPLLLQHALLCEEYSIEKMYVSTGMATLADVERALGVIAFGFVAGKNTVPSQSAFYEAYWSDEGQAYLRDKVCLLHCTTEYPSPINEVNLRAMNTMQDAFDLQVGFSDHTEDDIASIGAIARGAKVIEKHFTLDRNMEGPDHAASLDAIQLKQFVKSLRMIELALGNSIKGPTKSEIGNITAARRSIVANGIIQLGEKYSRGNIALKRPGNGISPFEYWNVVGKNSNKEYTDGDLILPSD</sequence>
<evidence type="ECO:0000259" key="1">
    <source>
        <dbReference type="PROSITE" id="PS50844"/>
    </source>
</evidence>
<dbReference type="CDD" id="cd11615">
    <property type="entry name" value="SAF_NeuB_like"/>
    <property type="match status" value="1"/>
</dbReference>
<dbReference type="GO" id="GO:0016051">
    <property type="term" value="P:carbohydrate biosynthetic process"/>
    <property type="evidence" value="ECO:0007669"/>
    <property type="project" value="InterPro"/>
</dbReference>
<dbReference type="PANTHER" id="PTHR42966">
    <property type="entry name" value="N-ACETYLNEURAMINATE SYNTHASE"/>
    <property type="match status" value="1"/>
</dbReference>
<dbReference type="PROSITE" id="PS50844">
    <property type="entry name" value="AFP_LIKE"/>
    <property type="match status" value="1"/>
</dbReference>